<feature type="region of interest" description="Disordered" evidence="1">
    <location>
        <begin position="1"/>
        <end position="60"/>
    </location>
</feature>
<evidence type="ECO:0000313" key="3">
    <source>
        <dbReference type="EMBL" id="CAG9760300.1"/>
    </source>
</evidence>
<dbReference type="Proteomes" id="UP001152799">
    <property type="component" value="Chromosome 1"/>
</dbReference>
<evidence type="ECO:0000256" key="2">
    <source>
        <dbReference type="SAM" id="Phobius"/>
    </source>
</evidence>
<keyword evidence="2" id="KW-0472">Membrane</keyword>
<evidence type="ECO:0000313" key="4">
    <source>
        <dbReference type="Proteomes" id="UP001152799"/>
    </source>
</evidence>
<keyword evidence="4" id="KW-1185">Reference proteome</keyword>
<reference evidence="3" key="1">
    <citation type="submission" date="2022-01" db="EMBL/GenBank/DDBJ databases">
        <authorList>
            <person name="King R."/>
        </authorList>
    </citation>
    <scope>NUCLEOTIDE SEQUENCE</scope>
</reference>
<sequence length="621" mass="70636">MSGEKEPDTNKRFLRSTAKQGQKLPTLTLNLPRGGTIASRSKDIISTSSSSSNSPSEDTLEKTFIPKFRNTGINSGETDRELSAELSKLQVRTPPDLLSDQIELTDTSTLTPNTIKENQNTEVLESKIKMVQSYLNSHDYAELDNFREIYKNLLKSFELLLVLRKNELLNYCRFHFISVFTITPSKLLKELRTISNEIKKFDHVLAIPFTQLSQYYQLPISDCTLSERFTIITVRIPVKANHMLWKLYELIPVPFAWYNDTCIFLQQNHYVAVASNSTAHDGSILSVRPITGTMLRECQPYKDKLCYLPTFLADTSFGSDYSKNMLMGGTIQDISRICPLRCHNANSTVVSKIDNAVFVITHPKKFTKLECQSTTHQLPDVLYEQPGAIELKIPCHCKLSVNNEILIGTRFPCRKTNIFKSMAVHVLPATWSTLKSFLITFDKNLLSHPVFTDLNECLNYNWSLTIPYLNLSTSREIDNLYKDVRQFQDTYCVYSANSYLIHNGSLFVIWNIVLSILIFYLLHKQNVFGIVPFVRPVNSETASDLNFLGQEQVLLLVMIVCILLVILGIIILCLYKYIQSKRSSESSDVNINLFDGQIGKLSLPTGETFPVSFKAEHETCV</sequence>
<accession>A0A9N9QDQ8</accession>
<evidence type="ECO:0000256" key="1">
    <source>
        <dbReference type="SAM" id="MobiDB-lite"/>
    </source>
</evidence>
<protein>
    <submittedName>
        <fullName evidence="3">Uncharacterized protein</fullName>
    </submittedName>
</protein>
<organism evidence="3 4">
    <name type="scientific">Ceutorhynchus assimilis</name>
    <name type="common">cabbage seed weevil</name>
    <dbReference type="NCBI Taxonomy" id="467358"/>
    <lineage>
        <taxon>Eukaryota</taxon>
        <taxon>Metazoa</taxon>
        <taxon>Ecdysozoa</taxon>
        <taxon>Arthropoda</taxon>
        <taxon>Hexapoda</taxon>
        <taxon>Insecta</taxon>
        <taxon>Pterygota</taxon>
        <taxon>Neoptera</taxon>
        <taxon>Endopterygota</taxon>
        <taxon>Coleoptera</taxon>
        <taxon>Polyphaga</taxon>
        <taxon>Cucujiformia</taxon>
        <taxon>Curculionidae</taxon>
        <taxon>Ceutorhynchinae</taxon>
        <taxon>Ceutorhynchus</taxon>
    </lineage>
</organism>
<feature type="compositionally biased region" description="Basic and acidic residues" evidence="1">
    <location>
        <begin position="1"/>
        <end position="11"/>
    </location>
</feature>
<dbReference type="OrthoDB" id="6777687at2759"/>
<feature type="transmembrane region" description="Helical" evidence="2">
    <location>
        <begin position="504"/>
        <end position="522"/>
    </location>
</feature>
<dbReference type="AlphaFoldDB" id="A0A9N9QDQ8"/>
<feature type="compositionally biased region" description="Polar residues" evidence="1">
    <location>
        <begin position="17"/>
        <end position="29"/>
    </location>
</feature>
<keyword evidence="2" id="KW-0812">Transmembrane</keyword>
<feature type="compositionally biased region" description="Low complexity" evidence="1">
    <location>
        <begin position="44"/>
        <end position="56"/>
    </location>
</feature>
<gene>
    <name evidence="3" type="ORF">CEUTPL_LOCUS1036</name>
</gene>
<proteinExistence type="predicted"/>
<keyword evidence="2" id="KW-1133">Transmembrane helix</keyword>
<feature type="transmembrane region" description="Helical" evidence="2">
    <location>
        <begin position="553"/>
        <end position="575"/>
    </location>
</feature>
<name>A0A9N9QDQ8_9CUCU</name>
<dbReference type="EMBL" id="OU892277">
    <property type="protein sequence ID" value="CAG9760300.1"/>
    <property type="molecule type" value="Genomic_DNA"/>
</dbReference>